<keyword evidence="4" id="KW-0547">Nucleotide-binding</keyword>
<comment type="subcellular location">
    <subcellularLocation>
        <location evidence="1">Cell inner membrane</location>
        <topology evidence="1">Peripheral membrane protein</topology>
    </subcellularLocation>
</comment>
<keyword evidence="3" id="KW-0813">Transport</keyword>
<reference evidence="9" key="1">
    <citation type="journal article" date="2019" name="Int. J. Syst. Evol. Microbiol.">
        <title>The Global Catalogue of Microorganisms (GCM) 10K type strain sequencing project: providing services to taxonomists for standard genome sequencing and annotation.</title>
        <authorList>
            <consortium name="The Broad Institute Genomics Platform"/>
            <consortium name="The Broad Institute Genome Sequencing Center for Infectious Disease"/>
            <person name="Wu L."/>
            <person name="Ma J."/>
        </authorList>
    </citation>
    <scope>NUCLEOTIDE SEQUENCE [LARGE SCALE GENOMIC DNA]</scope>
    <source>
        <strain evidence="9">CGMCC 1.19062</strain>
    </source>
</reference>
<dbReference type="GO" id="GO:0005524">
    <property type="term" value="F:ATP binding"/>
    <property type="evidence" value="ECO:0007669"/>
    <property type="project" value="UniProtKB-KW"/>
</dbReference>
<sequence>MSALLSIAGLGKTYRDRHGQAVHALRDVDLELARGETLGIVGESGCGKSTLGRCVVRLIEANAGEIRLDGQDVTKLDGPGLLAYRRAVQIVFQDPSAALNPRHTIGEIIGEPLAIHGIGDRASRKAEVARLIERVGLAPEVATRYPHEVSGGQRQRISIARAIALKPRIVVADEAVSALDVSIQAQILTLLTELQREEGIAFLFISHDIGVIRHVSDRVAVMYLGRIVETGSAAELLANPAHPYTKALLAAVPDPARRGKESGPPLKGDLPDPANPPPGCVFQTRCPVVEDRCRVDIPALVTRRTAPSPRLVACHLIAEA</sequence>
<dbReference type="InterPro" id="IPR017871">
    <property type="entry name" value="ABC_transporter-like_CS"/>
</dbReference>
<proteinExistence type="inferred from homology"/>
<evidence type="ECO:0000259" key="7">
    <source>
        <dbReference type="PROSITE" id="PS50893"/>
    </source>
</evidence>
<evidence type="ECO:0000256" key="1">
    <source>
        <dbReference type="ARBA" id="ARBA00004417"/>
    </source>
</evidence>
<keyword evidence="5 8" id="KW-0067">ATP-binding</keyword>
<dbReference type="CDD" id="cd03257">
    <property type="entry name" value="ABC_NikE_OppD_transporters"/>
    <property type="match status" value="1"/>
</dbReference>
<dbReference type="PROSITE" id="PS50893">
    <property type="entry name" value="ABC_TRANSPORTER_2"/>
    <property type="match status" value="1"/>
</dbReference>
<evidence type="ECO:0000256" key="4">
    <source>
        <dbReference type="ARBA" id="ARBA00022741"/>
    </source>
</evidence>
<evidence type="ECO:0000313" key="9">
    <source>
        <dbReference type="Proteomes" id="UP001597295"/>
    </source>
</evidence>
<dbReference type="Proteomes" id="UP001597295">
    <property type="component" value="Unassembled WGS sequence"/>
</dbReference>
<gene>
    <name evidence="8" type="ORF">ACFSM5_10490</name>
</gene>
<dbReference type="PANTHER" id="PTHR43776">
    <property type="entry name" value="TRANSPORT ATP-BINDING PROTEIN"/>
    <property type="match status" value="1"/>
</dbReference>
<dbReference type="Pfam" id="PF08352">
    <property type="entry name" value="oligo_HPY"/>
    <property type="match status" value="1"/>
</dbReference>
<evidence type="ECO:0000256" key="5">
    <source>
        <dbReference type="ARBA" id="ARBA00022840"/>
    </source>
</evidence>
<feature type="region of interest" description="Disordered" evidence="6">
    <location>
        <begin position="253"/>
        <end position="278"/>
    </location>
</feature>
<comment type="similarity">
    <text evidence="2">Belongs to the ABC transporter superfamily.</text>
</comment>
<dbReference type="InterPro" id="IPR013563">
    <property type="entry name" value="Oligopep_ABC_C"/>
</dbReference>
<dbReference type="InterPro" id="IPR027417">
    <property type="entry name" value="P-loop_NTPase"/>
</dbReference>
<evidence type="ECO:0000313" key="8">
    <source>
        <dbReference type="EMBL" id="MFD2263316.1"/>
    </source>
</evidence>
<comment type="caution">
    <text evidence="8">The sequence shown here is derived from an EMBL/GenBank/DDBJ whole genome shotgun (WGS) entry which is preliminary data.</text>
</comment>
<dbReference type="RefSeq" id="WP_379876309.1">
    <property type="nucleotide sequence ID" value="NZ_JBHUIP010000010.1"/>
</dbReference>
<dbReference type="InterPro" id="IPR003439">
    <property type="entry name" value="ABC_transporter-like_ATP-bd"/>
</dbReference>
<dbReference type="InterPro" id="IPR050319">
    <property type="entry name" value="ABC_transp_ATP-bind"/>
</dbReference>
<organism evidence="8 9">
    <name type="scientific">Lacibacterium aquatile</name>
    <dbReference type="NCBI Taxonomy" id="1168082"/>
    <lineage>
        <taxon>Bacteria</taxon>
        <taxon>Pseudomonadati</taxon>
        <taxon>Pseudomonadota</taxon>
        <taxon>Alphaproteobacteria</taxon>
        <taxon>Rhodospirillales</taxon>
        <taxon>Rhodospirillaceae</taxon>
    </lineage>
</organism>
<protein>
    <submittedName>
        <fullName evidence="8">ABC transporter ATP-binding protein</fullName>
    </submittedName>
</protein>
<accession>A0ABW5DV04</accession>
<evidence type="ECO:0000256" key="2">
    <source>
        <dbReference type="ARBA" id="ARBA00005417"/>
    </source>
</evidence>
<dbReference type="SUPFAM" id="SSF52540">
    <property type="entry name" value="P-loop containing nucleoside triphosphate hydrolases"/>
    <property type="match status" value="1"/>
</dbReference>
<dbReference type="SMART" id="SM00382">
    <property type="entry name" value="AAA"/>
    <property type="match status" value="1"/>
</dbReference>
<dbReference type="NCBIfam" id="TIGR01727">
    <property type="entry name" value="oligo_HPY"/>
    <property type="match status" value="1"/>
</dbReference>
<dbReference type="Gene3D" id="3.40.50.300">
    <property type="entry name" value="P-loop containing nucleotide triphosphate hydrolases"/>
    <property type="match status" value="1"/>
</dbReference>
<name>A0ABW5DV04_9PROT</name>
<feature type="domain" description="ABC transporter" evidence="7">
    <location>
        <begin position="5"/>
        <end position="249"/>
    </location>
</feature>
<keyword evidence="9" id="KW-1185">Reference proteome</keyword>
<evidence type="ECO:0000256" key="3">
    <source>
        <dbReference type="ARBA" id="ARBA00022448"/>
    </source>
</evidence>
<evidence type="ECO:0000256" key="6">
    <source>
        <dbReference type="SAM" id="MobiDB-lite"/>
    </source>
</evidence>
<dbReference type="InterPro" id="IPR003593">
    <property type="entry name" value="AAA+_ATPase"/>
</dbReference>
<dbReference type="EMBL" id="JBHUIP010000010">
    <property type="protein sequence ID" value="MFD2263316.1"/>
    <property type="molecule type" value="Genomic_DNA"/>
</dbReference>
<dbReference type="Pfam" id="PF00005">
    <property type="entry name" value="ABC_tran"/>
    <property type="match status" value="1"/>
</dbReference>
<dbReference type="PANTHER" id="PTHR43776:SF7">
    <property type="entry name" value="D,D-DIPEPTIDE TRANSPORT ATP-BINDING PROTEIN DDPF-RELATED"/>
    <property type="match status" value="1"/>
</dbReference>
<dbReference type="PROSITE" id="PS00211">
    <property type="entry name" value="ABC_TRANSPORTER_1"/>
    <property type="match status" value="1"/>
</dbReference>